<reference evidence="1 2" key="2">
    <citation type="submission" date="2018-11" db="EMBL/GenBank/DDBJ databases">
        <authorList>
            <consortium name="Pathogen Informatics"/>
        </authorList>
    </citation>
    <scope>NUCLEOTIDE SEQUENCE [LARGE SCALE GENOMIC DNA]</scope>
    <source>
        <strain evidence="1 2">Costa Rica</strain>
    </source>
</reference>
<dbReference type="Proteomes" id="UP000267027">
    <property type="component" value="Unassembled WGS sequence"/>
</dbReference>
<dbReference type="WBParaSite" id="ACOC_0000293901-mRNA-1">
    <property type="protein sequence ID" value="ACOC_0000293901-mRNA-1"/>
    <property type="gene ID" value="ACOC_0000293901"/>
</dbReference>
<dbReference type="AlphaFoldDB" id="A0A0R3PFH7"/>
<dbReference type="OrthoDB" id="407509at2759"/>
<keyword evidence="2" id="KW-1185">Reference proteome</keyword>
<evidence type="ECO:0000313" key="2">
    <source>
        <dbReference type="Proteomes" id="UP000267027"/>
    </source>
</evidence>
<gene>
    <name evidence="1" type="ORF">ACOC_LOCUS2940</name>
</gene>
<proteinExistence type="predicted"/>
<reference evidence="3" key="1">
    <citation type="submission" date="2017-02" db="UniProtKB">
        <authorList>
            <consortium name="WormBaseParasite"/>
        </authorList>
    </citation>
    <scope>IDENTIFICATION</scope>
</reference>
<evidence type="ECO:0000313" key="1">
    <source>
        <dbReference type="EMBL" id="VDM54525.1"/>
    </source>
</evidence>
<name>A0A0R3PFH7_ANGCS</name>
<sequence length="83" mass="9685">MCINSNRWARAVSDWIPWDRKRTAGRSPTGSSEFLTKGLGKRYEVERVPEASKAYWATPAAIGKKWKNYWSPLDLFDDQRDYT</sequence>
<protein>
    <submittedName>
        <fullName evidence="1 3">Uncharacterized protein</fullName>
    </submittedName>
</protein>
<evidence type="ECO:0000313" key="3">
    <source>
        <dbReference type="WBParaSite" id="ACOC_0000293901-mRNA-1"/>
    </source>
</evidence>
<dbReference type="EMBL" id="UYYA01000713">
    <property type="protein sequence ID" value="VDM54525.1"/>
    <property type="molecule type" value="Genomic_DNA"/>
</dbReference>
<organism evidence="3">
    <name type="scientific">Angiostrongylus costaricensis</name>
    <name type="common">Nematode worm</name>
    <dbReference type="NCBI Taxonomy" id="334426"/>
    <lineage>
        <taxon>Eukaryota</taxon>
        <taxon>Metazoa</taxon>
        <taxon>Ecdysozoa</taxon>
        <taxon>Nematoda</taxon>
        <taxon>Chromadorea</taxon>
        <taxon>Rhabditida</taxon>
        <taxon>Rhabditina</taxon>
        <taxon>Rhabditomorpha</taxon>
        <taxon>Strongyloidea</taxon>
        <taxon>Metastrongylidae</taxon>
        <taxon>Angiostrongylus</taxon>
    </lineage>
</organism>
<accession>A0A0R3PFH7</accession>